<feature type="domain" description="Wbp11/ELF5/Saf1 N-terminal" evidence="2">
    <location>
        <begin position="5"/>
        <end position="77"/>
    </location>
</feature>
<evidence type="ECO:0000259" key="2">
    <source>
        <dbReference type="Pfam" id="PF09429"/>
    </source>
</evidence>
<reference evidence="5" key="3">
    <citation type="submission" date="2025-04" db="UniProtKB">
        <authorList>
            <consortium name="RefSeq"/>
        </authorList>
    </citation>
    <scope>IDENTIFICATION</scope>
    <source>
        <strain evidence="5">CBS 781.70</strain>
    </source>
</reference>
<keyword evidence="4" id="KW-1185">Reference proteome</keyword>
<feature type="compositionally biased region" description="Basic and acidic residues" evidence="1">
    <location>
        <begin position="170"/>
        <end position="183"/>
    </location>
</feature>
<evidence type="ECO:0000256" key="1">
    <source>
        <dbReference type="SAM" id="MobiDB-lite"/>
    </source>
</evidence>
<dbReference type="AlphaFoldDB" id="A0A6G1FSV0"/>
<feature type="compositionally biased region" description="Basic and acidic residues" evidence="1">
    <location>
        <begin position="93"/>
        <end position="110"/>
    </location>
</feature>
<feature type="compositionally biased region" description="Low complexity" evidence="1">
    <location>
        <begin position="191"/>
        <end position="201"/>
    </location>
</feature>
<sequence>MAKDKRTVNPATAHLKSQKSRALKKSKAAQATAREERLAHKNPVRLDRRIAELKDTPDLKPREREELAKLERDVVMIRRAREKRGEEEEEEGKTDTRERKGDQRRDREEGGVLGKRRREGEWEDRRPRWEGRRDRLEPESSDSDEEARMIPMPKDVENMPPVPRRRGPGRRPDERGPPDDKGPDAPQGTHALPAKPVVAAPPQTVYEGKAVLRDLRKEATRFVPAAVRGKMAAARGEGRLVEPEEAERLEREGYLRGKRGEKEELVVLGDKSGRRGELEAEEERFEREMREVEGMGGDAEMAVEAAEGEAVARMMVGKAEGRFVDEGRAAERALRHVEIEDVEDEDGGY</sequence>
<accession>A0A6G1FSV0</accession>
<organism evidence="3">
    <name type="scientific">Eremomyces bilateralis CBS 781.70</name>
    <dbReference type="NCBI Taxonomy" id="1392243"/>
    <lineage>
        <taxon>Eukaryota</taxon>
        <taxon>Fungi</taxon>
        <taxon>Dikarya</taxon>
        <taxon>Ascomycota</taxon>
        <taxon>Pezizomycotina</taxon>
        <taxon>Dothideomycetes</taxon>
        <taxon>Dothideomycetes incertae sedis</taxon>
        <taxon>Eremomycetales</taxon>
        <taxon>Eremomycetaceae</taxon>
        <taxon>Eremomyces</taxon>
    </lineage>
</organism>
<evidence type="ECO:0000313" key="5">
    <source>
        <dbReference type="RefSeq" id="XP_033530464.1"/>
    </source>
</evidence>
<dbReference type="Proteomes" id="UP000504638">
    <property type="component" value="Unplaced"/>
</dbReference>
<feature type="compositionally biased region" description="Basic residues" evidence="1">
    <location>
        <begin position="16"/>
        <end position="27"/>
    </location>
</feature>
<feature type="compositionally biased region" description="Basic and acidic residues" evidence="1">
    <location>
        <begin position="273"/>
        <end position="293"/>
    </location>
</feature>
<dbReference type="Pfam" id="PF09429">
    <property type="entry name" value="Wbp11"/>
    <property type="match status" value="1"/>
</dbReference>
<reference evidence="3 5" key="1">
    <citation type="submission" date="2020-01" db="EMBL/GenBank/DDBJ databases">
        <authorList>
            <consortium name="DOE Joint Genome Institute"/>
            <person name="Haridas S."/>
            <person name="Albert R."/>
            <person name="Binder M."/>
            <person name="Bloem J."/>
            <person name="Labutti K."/>
            <person name="Salamov A."/>
            <person name="Andreopoulos B."/>
            <person name="Baker S.E."/>
            <person name="Barry K."/>
            <person name="Bills G."/>
            <person name="Bluhm B.H."/>
            <person name="Cannon C."/>
            <person name="Castanera R."/>
            <person name="Culley D.E."/>
            <person name="Daum C."/>
            <person name="Ezra D."/>
            <person name="Gonzalez J.B."/>
            <person name="Henrissat B."/>
            <person name="Kuo A."/>
            <person name="Liang C."/>
            <person name="Lipzen A."/>
            <person name="Lutzoni F."/>
            <person name="Magnuson J."/>
            <person name="Mondo S."/>
            <person name="Nolan M."/>
            <person name="Ohm R."/>
            <person name="Pangilinan J."/>
            <person name="Park H.-J."/>
            <person name="Ramirez L."/>
            <person name="Alfaro M."/>
            <person name="Sun H."/>
            <person name="Tritt A."/>
            <person name="Yoshinaga Y."/>
            <person name="Zwiers L.-H."/>
            <person name="Turgeon B.G."/>
            <person name="Goodwin S.B."/>
            <person name="Spatafora J.W."/>
            <person name="Crous P.W."/>
            <person name="Grigoriev I.V."/>
        </authorList>
    </citation>
    <scope>NUCLEOTIDE SEQUENCE</scope>
    <source>
        <strain evidence="3 5">CBS 781.70</strain>
    </source>
</reference>
<dbReference type="OrthoDB" id="5597581at2759"/>
<gene>
    <name evidence="3 5" type="ORF">P152DRAFT_442965</name>
</gene>
<feature type="compositionally biased region" description="Basic and acidic residues" evidence="1">
    <location>
        <begin position="118"/>
        <end position="138"/>
    </location>
</feature>
<dbReference type="EMBL" id="ML975178">
    <property type="protein sequence ID" value="KAF1808833.1"/>
    <property type="molecule type" value="Genomic_DNA"/>
</dbReference>
<feature type="compositionally biased region" description="Basic and acidic residues" evidence="1">
    <location>
        <begin position="33"/>
        <end position="76"/>
    </location>
</feature>
<name>A0A6G1FSV0_9PEZI</name>
<dbReference type="GeneID" id="54418336"/>
<proteinExistence type="predicted"/>
<reference evidence="5" key="2">
    <citation type="submission" date="2020-04" db="EMBL/GenBank/DDBJ databases">
        <authorList>
            <consortium name="NCBI Genome Project"/>
        </authorList>
    </citation>
    <scope>NUCLEOTIDE SEQUENCE</scope>
    <source>
        <strain evidence="5">CBS 781.70</strain>
    </source>
</reference>
<dbReference type="GO" id="GO:0006396">
    <property type="term" value="P:RNA processing"/>
    <property type="evidence" value="ECO:0007669"/>
    <property type="project" value="InterPro"/>
</dbReference>
<dbReference type="RefSeq" id="XP_033530464.1">
    <property type="nucleotide sequence ID" value="XM_033677766.1"/>
</dbReference>
<feature type="region of interest" description="Disordered" evidence="1">
    <location>
        <begin position="273"/>
        <end position="298"/>
    </location>
</feature>
<evidence type="ECO:0000313" key="3">
    <source>
        <dbReference type="EMBL" id="KAF1808833.1"/>
    </source>
</evidence>
<evidence type="ECO:0000313" key="4">
    <source>
        <dbReference type="Proteomes" id="UP000504638"/>
    </source>
</evidence>
<dbReference type="InterPro" id="IPR019007">
    <property type="entry name" value="Wbp11/ELF5/Saf1_N"/>
</dbReference>
<feature type="region of interest" description="Disordered" evidence="1">
    <location>
        <begin position="1"/>
        <end position="201"/>
    </location>
</feature>
<protein>
    <recommendedName>
        <fullName evidence="2">Wbp11/ELF5/Saf1 N-terminal domain-containing protein</fullName>
    </recommendedName>
</protein>